<feature type="transmembrane region" description="Helical" evidence="6">
    <location>
        <begin position="230"/>
        <end position="252"/>
    </location>
</feature>
<dbReference type="GO" id="GO:0055085">
    <property type="term" value="P:transmembrane transport"/>
    <property type="evidence" value="ECO:0007669"/>
    <property type="project" value="TreeGrafter"/>
</dbReference>
<feature type="transmembrane region" description="Helical" evidence="6">
    <location>
        <begin position="345"/>
        <end position="363"/>
    </location>
</feature>
<dbReference type="OrthoDB" id="9799225at2"/>
<comment type="subcellular location">
    <subcellularLocation>
        <location evidence="1">Membrane</location>
        <topology evidence="1">Multi-pass membrane protein</topology>
    </subcellularLocation>
</comment>
<keyword evidence="4 6" id="KW-1133">Transmembrane helix</keyword>
<feature type="transmembrane region" description="Helical" evidence="6">
    <location>
        <begin position="171"/>
        <end position="193"/>
    </location>
</feature>
<sequence length="390" mass="42450">MPQFSPNPARAKPVPANPAFARLPPKLDIDALLSIAARLSLVLLATIAAMVALNLGRYIFAPVALAIVIGLMFGPVATRLERYGAPKELAAILVVVLFFTLIATGAVMFAVPLSVWAEKAPTVWQELRQQLIALKQPLEMLGALQDQIRNITGAATAMSVKVEDGSTVQNIAFLAPAILGQVLIFLASLYFFVATRNEISTTILSMCVGRRIRWRVAHVFRDVEADVSRYLLSITVINAGMGVAVGLAMWMAGVPSPALWGGLAAILNYIVYIGPALMTAILLGVGLATFDGYAVFLPVGVYLLIELLEGQFVTPHIIGRTMTLNPFTVFLALAFWLWIWGPVGGFIAVPFLLVLYAVIRNILPHYAKRPAKPFMPPRRDTPPEMPRERQ</sequence>
<evidence type="ECO:0000256" key="3">
    <source>
        <dbReference type="ARBA" id="ARBA00022692"/>
    </source>
</evidence>
<comment type="caution">
    <text evidence="7">The sequence shown here is derived from an EMBL/GenBank/DDBJ whole genome shotgun (WGS) entry which is preliminary data.</text>
</comment>
<dbReference type="Pfam" id="PF01594">
    <property type="entry name" value="AI-2E_transport"/>
    <property type="match status" value="1"/>
</dbReference>
<keyword evidence="3 6" id="KW-0812">Transmembrane</keyword>
<organism evidence="7 8">
    <name type="scientific">Phyllobacterium salinisoli</name>
    <dbReference type="NCBI Taxonomy" id="1899321"/>
    <lineage>
        <taxon>Bacteria</taxon>
        <taxon>Pseudomonadati</taxon>
        <taxon>Pseudomonadota</taxon>
        <taxon>Alphaproteobacteria</taxon>
        <taxon>Hyphomicrobiales</taxon>
        <taxon>Phyllobacteriaceae</taxon>
        <taxon>Phyllobacterium</taxon>
    </lineage>
</organism>
<dbReference type="PANTHER" id="PTHR21716:SF16">
    <property type="entry name" value="BLL1467 PROTEIN"/>
    <property type="match status" value="1"/>
</dbReference>
<dbReference type="GO" id="GO:0016020">
    <property type="term" value="C:membrane"/>
    <property type="evidence" value="ECO:0007669"/>
    <property type="project" value="UniProtKB-SubCell"/>
</dbReference>
<keyword evidence="5 6" id="KW-0472">Membrane</keyword>
<dbReference type="AlphaFoldDB" id="A0A368K6F4"/>
<feature type="transmembrane region" description="Helical" evidence="6">
    <location>
        <begin position="89"/>
        <end position="111"/>
    </location>
</feature>
<gene>
    <name evidence="7" type="ORF">DUT91_10725</name>
</gene>
<keyword evidence="8" id="KW-1185">Reference proteome</keyword>
<evidence type="ECO:0000256" key="5">
    <source>
        <dbReference type="ARBA" id="ARBA00023136"/>
    </source>
</evidence>
<dbReference type="PANTHER" id="PTHR21716">
    <property type="entry name" value="TRANSMEMBRANE PROTEIN"/>
    <property type="match status" value="1"/>
</dbReference>
<feature type="transmembrane region" description="Helical" evidence="6">
    <location>
        <begin position="59"/>
        <end position="77"/>
    </location>
</feature>
<accession>A0A368K6F4</accession>
<reference evidence="7 8" key="1">
    <citation type="submission" date="2018-07" db="EMBL/GenBank/DDBJ databases">
        <title>The draft genome of Phyllobacterium salinisoli.</title>
        <authorList>
            <person name="Liu L."/>
            <person name="Li L."/>
            <person name="Zhang X."/>
            <person name="Liang L."/>
        </authorList>
    </citation>
    <scope>NUCLEOTIDE SEQUENCE [LARGE SCALE GENOMIC DNA]</scope>
    <source>
        <strain evidence="7 8">LLAN61</strain>
    </source>
</reference>
<dbReference type="RefSeq" id="WP_114440681.1">
    <property type="nucleotide sequence ID" value="NZ_QOZG01000004.1"/>
</dbReference>
<evidence type="ECO:0000256" key="6">
    <source>
        <dbReference type="SAM" id="Phobius"/>
    </source>
</evidence>
<evidence type="ECO:0000313" key="7">
    <source>
        <dbReference type="EMBL" id="RCS24043.1"/>
    </source>
</evidence>
<evidence type="ECO:0000256" key="2">
    <source>
        <dbReference type="ARBA" id="ARBA00009773"/>
    </source>
</evidence>
<comment type="similarity">
    <text evidence="2">Belongs to the autoinducer-2 exporter (AI-2E) (TC 2.A.86) family.</text>
</comment>
<evidence type="ECO:0000256" key="4">
    <source>
        <dbReference type="ARBA" id="ARBA00022989"/>
    </source>
</evidence>
<name>A0A368K6F4_9HYPH</name>
<proteinExistence type="inferred from homology"/>
<dbReference type="InterPro" id="IPR002549">
    <property type="entry name" value="AI-2E-like"/>
</dbReference>
<dbReference type="EMBL" id="QOZG01000004">
    <property type="protein sequence ID" value="RCS24043.1"/>
    <property type="molecule type" value="Genomic_DNA"/>
</dbReference>
<dbReference type="Proteomes" id="UP000253420">
    <property type="component" value="Unassembled WGS sequence"/>
</dbReference>
<evidence type="ECO:0000256" key="1">
    <source>
        <dbReference type="ARBA" id="ARBA00004141"/>
    </source>
</evidence>
<feature type="transmembrane region" description="Helical" evidence="6">
    <location>
        <begin position="31"/>
        <end position="53"/>
    </location>
</feature>
<evidence type="ECO:0000313" key="8">
    <source>
        <dbReference type="Proteomes" id="UP000253420"/>
    </source>
</evidence>
<feature type="transmembrane region" description="Helical" evidence="6">
    <location>
        <begin position="272"/>
        <end position="305"/>
    </location>
</feature>
<protein>
    <submittedName>
        <fullName evidence="7">AI-2E family transporter</fullName>
    </submittedName>
</protein>